<accession>A0A9P6CNF8</accession>
<evidence type="ECO:0000313" key="2">
    <source>
        <dbReference type="Proteomes" id="UP000807469"/>
    </source>
</evidence>
<keyword evidence="2" id="KW-1185">Reference proteome</keyword>
<sequence length="97" mass="10861">PLRGLGDRPQDYKPTAVDYTEYLRRREDLLKGPKGRAALMHGGIVARIARDVVEPHIVLNGPSSDAVTIGEHKRYTLNDDVLDKNDVDIICGVYYVE</sequence>
<name>A0A9P6CNF8_9AGAR</name>
<organism evidence="1 2">
    <name type="scientific">Pholiota conissans</name>
    <dbReference type="NCBI Taxonomy" id="109636"/>
    <lineage>
        <taxon>Eukaryota</taxon>
        <taxon>Fungi</taxon>
        <taxon>Dikarya</taxon>
        <taxon>Basidiomycota</taxon>
        <taxon>Agaricomycotina</taxon>
        <taxon>Agaricomycetes</taxon>
        <taxon>Agaricomycetidae</taxon>
        <taxon>Agaricales</taxon>
        <taxon>Agaricineae</taxon>
        <taxon>Strophariaceae</taxon>
        <taxon>Pholiota</taxon>
    </lineage>
</organism>
<dbReference type="Proteomes" id="UP000807469">
    <property type="component" value="Unassembled WGS sequence"/>
</dbReference>
<gene>
    <name evidence="1" type="ORF">BDN70DRAFT_773109</name>
</gene>
<proteinExistence type="predicted"/>
<protein>
    <submittedName>
        <fullName evidence="1">Uncharacterized protein</fullName>
    </submittedName>
</protein>
<comment type="caution">
    <text evidence="1">The sequence shown here is derived from an EMBL/GenBank/DDBJ whole genome shotgun (WGS) entry which is preliminary data.</text>
</comment>
<reference evidence="1" key="1">
    <citation type="submission" date="2020-11" db="EMBL/GenBank/DDBJ databases">
        <authorList>
            <consortium name="DOE Joint Genome Institute"/>
            <person name="Ahrendt S."/>
            <person name="Riley R."/>
            <person name="Andreopoulos W."/>
            <person name="Labutti K."/>
            <person name="Pangilinan J."/>
            <person name="Ruiz-Duenas F.J."/>
            <person name="Barrasa J.M."/>
            <person name="Sanchez-Garcia M."/>
            <person name="Camarero S."/>
            <person name="Miyauchi S."/>
            <person name="Serrano A."/>
            <person name="Linde D."/>
            <person name="Babiker R."/>
            <person name="Drula E."/>
            <person name="Ayuso-Fernandez I."/>
            <person name="Pacheco R."/>
            <person name="Padilla G."/>
            <person name="Ferreira P."/>
            <person name="Barriuso J."/>
            <person name="Kellner H."/>
            <person name="Castanera R."/>
            <person name="Alfaro M."/>
            <person name="Ramirez L."/>
            <person name="Pisabarro A.G."/>
            <person name="Kuo A."/>
            <person name="Tritt A."/>
            <person name="Lipzen A."/>
            <person name="He G."/>
            <person name="Yan M."/>
            <person name="Ng V."/>
            <person name="Cullen D."/>
            <person name="Martin F."/>
            <person name="Rosso M.-N."/>
            <person name="Henrissat B."/>
            <person name="Hibbett D."/>
            <person name="Martinez A.T."/>
            <person name="Grigoriev I.V."/>
        </authorList>
    </citation>
    <scope>NUCLEOTIDE SEQUENCE</scope>
    <source>
        <strain evidence="1">CIRM-BRFM 674</strain>
    </source>
</reference>
<feature type="non-terminal residue" evidence="1">
    <location>
        <position position="97"/>
    </location>
</feature>
<dbReference type="OrthoDB" id="3268696at2759"/>
<dbReference type="EMBL" id="MU155495">
    <property type="protein sequence ID" value="KAF9472807.1"/>
    <property type="molecule type" value="Genomic_DNA"/>
</dbReference>
<feature type="non-terminal residue" evidence="1">
    <location>
        <position position="1"/>
    </location>
</feature>
<evidence type="ECO:0000313" key="1">
    <source>
        <dbReference type="EMBL" id="KAF9472807.1"/>
    </source>
</evidence>
<dbReference type="AlphaFoldDB" id="A0A9P6CNF8"/>